<proteinExistence type="inferred from homology"/>
<evidence type="ECO:0000256" key="2">
    <source>
        <dbReference type="SAM" id="MobiDB-lite"/>
    </source>
</evidence>
<dbReference type="GO" id="GO:0015630">
    <property type="term" value="C:microtubule cytoskeleton"/>
    <property type="evidence" value="ECO:0007669"/>
    <property type="project" value="TreeGrafter"/>
</dbReference>
<dbReference type="AlphaFoldDB" id="A0A3F2RST1"/>
<comment type="similarity">
    <text evidence="1">Belongs to the TRAFAC class myosin-kinesin ATPase superfamily. Kinesin family.</text>
</comment>
<dbReference type="GO" id="GO:0007018">
    <property type="term" value="P:microtubule-based movement"/>
    <property type="evidence" value="ECO:0007669"/>
    <property type="project" value="InterPro"/>
</dbReference>
<dbReference type="PANTHER" id="PTHR47972">
    <property type="entry name" value="KINESIN-LIKE PROTEIN KLP-3"/>
    <property type="match status" value="1"/>
</dbReference>
<dbReference type="OrthoDB" id="3176171at2759"/>
<dbReference type="GO" id="GO:0005524">
    <property type="term" value="F:ATP binding"/>
    <property type="evidence" value="ECO:0007669"/>
    <property type="project" value="InterPro"/>
</dbReference>
<accession>A0A3F2RST1</accession>
<dbReference type="PROSITE" id="PS50067">
    <property type="entry name" value="KINESIN_MOTOR_2"/>
    <property type="match status" value="1"/>
</dbReference>
<comment type="caution">
    <text evidence="4">The sequence shown here is derived from an EMBL/GenBank/DDBJ whole genome shotgun (WGS) entry which is preliminary data.</text>
</comment>
<dbReference type="Gene3D" id="3.40.850.10">
    <property type="entry name" value="Kinesin motor domain"/>
    <property type="match status" value="1"/>
</dbReference>
<evidence type="ECO:0000313" key="5">
    <source>
        <dbReference type="Proteomes" id="UP000277300"/>
    </source>
</evidence>
<dbReference type="GO" id="GO:0008017">
    <property type="term" value="F:microtubule binding"/>
    <property type="evidence" value="ECO:0007669"/>
    <property type="project" value="InterPro"/>
</dbReference>
<feature type="compositionally biased region" description="Basic and acidic residues" evidence="2">
    <location>
        <begin position="272"/>
        <end position="287"/>
    </location>
</feature>
<organism evidence="4 5">
    <name type="scientific">Phytophthora kernoviae</name>
    <dbReference type="NCBI Taxonomy" id="325452"/>
    <lineage>
        <taxon>Eukaryota</taxon>
        <taxon>Sar</taxon>
        <taxon>Stramenopiles</taxon>
        <taxon>Oomycota</taxon>
        <taxon>Peronosporomycetes</taxon>
        <taxon>Peronosporales</taxon>
        <taxon>Peronosporaceae</taxon>
        <taxon>Phytophthora</taxon>
    </lineage>
</organism>
<dbReference type="InterPro" id="IPR027417">
    <property type="entry name" value="P-loop_NTPase"/>
</dbReference>
<dbReference type="Proteomes" id="UP000277300">
    <property type="component" value="Unassembled WGS sequence"/>
</dbReference>
<dbReference type="SUPFAM" id="SSF52540">
    <property type="entry name" value="P-loop containing nucleoside triphosphate hydrolases"/>
    <property type="match status" value="1"/>
</dbReference>
<dbReference type="EMBL" id="MBDO02000119">
    <property type="protein sequence ID" value="RLN62527.1"/>
    <property type="molecule type" value="Genomic_DNA"/>
</dbReference>
<feature type="region of interest" description="Disordered" evidence="2">
    <location>
        <begin position="94"/>
        <end position="119"/>
    </location>
</feature>
<dbReference type="Pfam" id="PF00225">
    <property type="entry name" value="Kinesin"/>
    <property type="match status" value="1"/>
</dbReference>
<dbReference type="InterPro" id="IPR001752">
    <property type="entry name" value="Kinesin_motor_dom"/>
</dbReference>
<reference evidence="4 5" key="1">
    <citation type="submission" date="2018-07" db="EMBL/GenBank/DDBJ databases">
        <title>Genome sequencing of oomycete isolates from Chile give support for New Zealand origin for Phytophthora kernoviae and make available the first Nothophytophthora sp. genome.</title>
        <authorList>
            <person name="Studholme D.J."/>
            <person name="Sanfuentes E."/>
            <person name="Panda P."/>
            <person name="Hill R."/>
            <person name="Sambles C."/>
            <person name="Grant M."/>
            <person name="Williams N.M."/>
            <person name="Mcdougal R.L."/>
        </authorList>
    </citation>
    <scope>NUCLEOTIDE SEQUENCE [LARGE SCALE GENOMIC DNA]</scope>
    <source>
        <strain evidence="4">Chile6</strain>
    </source>
</reference>
<dbReference type="PANTHER" id="PTHR47972:SF28">
    <property type="entry name" value="KINESIN-LIKE PROTEIN KLP-3"/>
    <property type="match status" value="1"/>
</dbReference>
<evidence type="ECO:0000259" key="3">
    <source>
        <dbReference type="PROSITE" id="PS50067"/>
    </source>
</evidence>
<feature type="domain" description="Kinesin motor" evidence="3">
    <location>
        <begin position="143"/>
        <end position="220"/>
    </location>
</feature>
<evidence type="ECO:0000256" key="1">
    <source>
        <dbReference type="PROSITE-ProRule" id="PRU00283"/>
    </source>
</evidence>
<feature type="region of interest" description="Disordered" evidence="2">
    <location>
        <begin position="272"/>
        <end position="307"/>
    </location>
</feature>
<sequence>MAEARASARELTTELRSSVAALKRDVATSFRLCGRDFHVLGGELVGALERGRGRERAAADALAHERSARGKLEARLAELQGTIRVLCRVRPLMTGGGSSGGDESDVASPDRRRKRIQVESSHELSVFSPRLSKTAETPAVTVRESQHINKSLAAIGDVLAALLAKEKHIPFRNSKLTHLLQDSLGGSANRTLLLVHVSPTSADVSETINSLKFASRVSYAQTGKSQRTERTEISRLNGVIANQASQLHALQEKLTAELEQRKKYEKRLQEYRQEEHRRKAKGDEAKKLLLLQNRTPSPPELPPPISSRRWSLYTRKEKLVNNSLGLNVS</sequence>
<protein>
    <recommendedName>
        <fullName evidence="3">Kinesin motor domain-containing protein</fullName>
    </recommendedName>
</protein>
<dbReference type="SMART" id="SM00129">
    <property type="entry name" value="KISc"/>
    <property type="match status" value="1"/>
</dbReference>
<comment type="caution">
    <text evidence="1">Lacks conserved residue(s) required for the propagation of feature annotation.</text>
</comment>
<evidence type="ECO:0000313" key="4">
    <source>
        <dbReference type="EMBL" id="RLN62527.1"/>
    </source>
</evidence>
<dbReference type="InterPro" id="IPR027640">
    <property type="entry name" value="Kinesin-like_fam"/>
</dbReference>
<gene>
    <name evidence="4" type="ORF">BBP00_00004707</name>
</gene>
<name>A0A3F2RST1_9STRA</name>
<feature type="compositionally biased region" description="Pro residues" evidence="2">
    <location>
        <begin position="296"/>
        <end position="305"/>
    </location>
</feature>
<dbReference type="InterPro" id="IPR036961">
    <property type="entry name" value="Kinesin_motor_dom_sf"/>
</dbReference>
<dbReference type="GO" id="GO:0003777">
    <property type="term" value="F:microtubule motor activity"/>
    <property type="evidence" value="ECO:0007669"/>
    <property type="project" value="InterPro"/>
</dbReference>